<evidence type="ECO:0000313" key="18">
    <source>
        <dbReference type="Proteomes" id="UP000254589"/>
    </source>
</evidence>
<comment type="caution">
    <text evidence="17">The sequence shown here is derived from an EMBL/GenBank/DDBJ whole genome shotgun (WGS) entry which is preliminary data.</text>
</comment>
<keyword evidence="4" id="KW-1003">Cell membrane</keyword>
<dbReference type="PANTHER" id="PTHR43047">
    <property type="entry name" value="TWO-COMPONENT HISTIDINE PROTEIN KINASE"/>
    <property type="match status" value="1"/>
</dbReference>
<dbReference type="Gene3D" id="3.30.565.10">
    <property type="entry name" value="Histidine kinase-like ATPase, C-terminal domain"/>
    <property type="match status" value="1"/>
</dbReference>
<dbReference type="SMART" id="SM00387">
    <property type="entry name" value="HATPase_c"/>
    <property type="match status" value="1"/>
</dbReference>
<dbReference type="SUPFAM" id="SSF52172">
    <property type="entry name" value="CheY-like"/>
    <property type="match status" value="1"/>
</dbReference>
<dbReference type="InterPro" id="IPR004358">
    <property type="entry name" value="Sig_transdc_His_kin-like_C"/>
</dbReference>
<dbReference type="Gene3D" id="3.40.50.2300">
    <property type="match status" value="1"/>
</dbReference>
<feature type="compositionally biased region" description="Gly residues" evidence="14">
    <location>
        <begin position="84"/>
        <end position="97"/>
    </location>
</feature>
<evidence type="ECO:0000256" key="6">
    <source>
        <dbReference type="ARBA" id="ARBA00022679"/>
    </source>
</evidence>
<dbReference type="RefSeq" id="WP_147284652.1">
    <property type="nucleotide sequence ID" value="NZ_CP010310.2"/>
</dbReference>
<dbReference type="Proteomes" id="UP000254589">
    <property type="component" value="Unassembled WGS sequence"/>
</dbReference>
<evidence type="ECO:0000256" key="7">
    <source>
        <dbReference type="ARBA" id="ARBA00022692"/>
    </source>
</evidence>
<dbReference type="InterPro" id="IPR001789">
    <property type="entry name" value="Sig_transdc_resp-reg_receiver"/>
</dbReference>
<evidence type="ECO:0000259" key="16">
    <source>
        <dbReference type="PROSITE" id="PS50110"/>
    </source>
</evidence>
<dbReference type="GO" id="GO:0005886">
    <property type="term" value="C:plasma membrane"/>
    <property type="evidence" value="ECO:0007669"/>
    <property type="project" value="UniProtKB-SubCell"/>
</dbReference>
<comment type="catalytic activity">
    <reaction evidence="1">
        <text>ATP + protein L-histidine = ADP + protein N-phospho-L-histidine.</text>
        <dbReference type="EC" id="2.7.13.3"/>
    </reaction>
</comment>
<dbReference type="EMBL" id="UGSJ01000001">
    <property type="protein sequence ID" value="SUA93331.1"/>
    <property type="molecule type" value="Genomic_DNA"/>
</dbReference>
<dbReference type="InterPro" id="IPR008207">
    <property type="entry name" value="Sig_transdc_His_kin_Hpt_dom"/>
</dbReference>
<gene>
    <name evidence="17" type="primary">rpfC</name>
    <name evidence="17" type="ORF">NCTC13159_04892</name>
</gene>
<feature type="modified residue" description="4-aspartylphosphate" evidence="13">
    <location>
        <position position="486"/>
    </location>
</feature>
<evidence type="ECO:0000256" key="12">
    <source>
        <dbReference type="ARBA" id="ARBA00023136"/>
    </source>
</evidence>
<evidence type="ECO:0000256" key="13">
    <source>
        <dbReference type="PROSITE-ProRule" id="PRU00169"/>
    </source>
</evidence>
<dbReference type="Pfam" id="PF00072">
    <property type="entry name" value="Response_reg"/>
    <property type="match status" value="1"/>
</dbReference>
<feature type="domain" description="Histidine kinase" evidence="15">
    <location>
        <begin position="58"/>
        <end position="352"/>
    </location>
</feature>
<comment type="subcellular location">
    <subcellularLocation>
        <location evidence="2">Cell inner membrane</location>
        <topology evidence="2">Multi-pass membrane protein</topology>
    </subcellularLocation>
</comment>
<dbReference type="Pfam" id="PF02518">
    <property type="entry name" value="HATPase_c"/>
    <property type="match status" value="1"/>
</dbReference>
<keyword evidence="9" id="KW-0547">Nucleotide-binding</keyword>
<keyword evidence="13" id="KW-0597">Phosphoprotein</keyword>
<proteinExistence type="predicted"/>
<dbReference type="InterPro" id="IPR011006">
    <property type="entry name" value="CheY-like_superfamily"/>
</dbReference>
<dbReference type="PROSITE" id="PS50110">
    <property type="entry name" value="RESPONSE_REGULATORY"/>
    <property type="match status" value="1"/>
</dbReference>
<evidence type="ECO:0000256" key="4">
    <source>
        <dbReference type="ARBA" id="ARBA00022475"/>
    </source>
</evidence>
<evidence type="ECO:0000256" key="2">
    <source>
        <dbReference type="ARBA" id="ARBA00004429"/>
    </source>
</evidence>
<dbReference type="PRINTS" id="PR00344">
    <property type="entry name" value="BCTRLSENSOR"/>
</dbReference>
<evidence type="ECO:0000256" key="8">
    <source>
        <dbReference type="ARBA" id="ARBA00022777"/>
    </source>
</evidence>
<dbReference type="InterPro" id="IPR036641">
    <property type="entry name" value="HPT_dom_sf"/>
</dbReference>
<keyword evidence="12" id="KW-0472">Membrane</keyword>
<sequence>MNLDNFKSLRGDPGVGRGELEATGPGDGPGDGMAGGAGSGPGAASGTGALDMATFHLALVHELRAPLQVLQSHLDALCAQAERGGSGGRAEVGGPDGSGDSSDSSDLDDPVRQHKGDGRGDANGRGRRRHRGARGERRPGGELASVRERFGAMRNMLDVVASAVDDVLHLGQGDAPCLPLREAAFEVRACLDEEVGWFVTKAHAKGLDLTCSIADDVPVMLHGDAARLRQILRVLLDNALKYTVCGGVAVAASWTAVEETTAKDGDERIAGQTSGRARAGHLTLDVADSGPGVPAGMENAVFSAFSRADRETPGVGLGLWIARQWAQRLGGVLRAEPSSTGAHFRLSVPFAPFAAAALSTPCAPFRSFGPDRPDEPDGPVGPLDAKGPVAPIAAAGAAAAPETIAPRLATGGTPAPWPAVDPGEVPVVDVGVRRGLRAMVVDDHVMNRAVLADQLGALGCEVHRAADFTEALLRWITDDFDVVLTDIQLGEGSGLTLAKSLHVLGPVLARRVPVVLAITGSVVSARAAREAGLDGVLTKPVSRQRLTQALAARWPSFGEAGDADSPDRVDATTSRAAGRGGGRTGADPTSSSGGRGITALRDDPYARRLMRGEMAKDLARFRRLLAGRRDEDLTAAQEVVHRMRGACRMFGDPALIARCDHLAGKLAEKLAARGGALAADATDTGRQR</sequence>
<dbReference type="GO" id="GO:0000155">
    <property type="term" value="F:phosphorelay sensor kinase activity"/>
    <property type="evidence" value="ECO:0007669"/>
    <property type="project" value="UniProtKB-ARBA"/>
</dbReference>
<evidence type="ECO:0000256" key="9">
    <source>
        <dbReference type="ARBA" id="ARBA00022840"/>
    </source>
</evidence>
<feature type="region of interest" description="Disordered" evidence="14">
    <location>
        <begin position="557"/>
        <end position="599"/>
    </location>
</feature>
<keyword evidence="6 17" id="KW-0808">Transferase</keyword>
<dbReference type="InterPro" id="IPR005467">
    <property type="entry name" value="His_kinase_dom"/>
</dbReference>
<dbReference type="SUPFAM" id="SSF55874">
    <property type="entry name" value="ATPase domain of HSP90 chaperone/DNA topoisomerase II/histidine kinase"/>
    <property type="match status" value="1"/>
</dbReference>
<keyword evidence="5" id="KW-0997">Cell inner membrane</keyword>
<keyword evidence="10" id="KW-1133">Transmembrane helix</keyword>
<evidence type="ECO:0000256" key="10">
    <source>
        <dbReference type="ARBA" id="ARBA00022989"/>
    </source>
</evidence>
<dbReference type="PROSITE" id="PS50109">
    <property type="entry name" value="HIS_KIN"/>
    <property type="match status" value="1"/>
</dbReference>
<feature type="compositionally biased region" description="Basic and acidic residues" evidence="14">
    <location>
        <begin position="109"/>
        <end position="124"/>
    </location>
</feature>
<feature type="region of interest" description="Disordered" evidence="14">
    <location>
        <begin position="1"/>
        <end position="43"/>
    </location>
</feature>
<feature type="compositionally biased region" description="Basic and acidic residues" evidence="14">
    <location>
        <begin position="133"/>
        <end position="144"/>
    </location>
</feature>
<dbReference type="SMART" id="SM00448">
    <property type="entry name" value="REC"/>
    <property type="match status" value="1"/>
</dbReference>
<accession>A0AAJ4ZHH0</accession>
<dbReference type="InterPro" id="IPR036890">
    <property type="entry name" value="HATPase_C_sf"/>
</dbReference>
<dbReference type="Pfam" id="PF01627">
    <property type="entry name" value="Hpt"/>
    <property type="match status" value="1"/>
</dbReference>
<dbReference type="SUPFAM" id="SSF47226">
    <property type="entry name" value="Histidine-containing phosphotransfer domain, HPT domain"/>
    <property type="match status" value="1"/>
</dbReference>
<keyword evidence="11" id="KW-0902">Two-component regulatory system</keyword>
<name>A0AAJ4ZHH0_PANPU</name>
<organism evidence="17 18">
    <name type="scientific">Pandoraea pulmonicola</name>
    <dbReference type="NCBI Taxonomy" id="93221"/>
    <lineage>
        <taxon>Bacteria</taxon>
        <taxon>Pseudomonadati</taxon>
        <taxon>Pseudomonadota</taxon>
        <taxon>Betaproteobacteria</taxon>
        <taxon>Burkholderiales</taxon>
        <taxon>Burkholderiaceae</taxon>
        <taxon>Pandoraea</taxon>
    </lineage>
</organism>
<dbReference type="CDD" id="cd17546">
    <property type="entry name" value="REC_hyHK_CKI1_RcsC-like"/>
    <property type="match status" value="1"/>
</dbReference>
<keyword evidence="7" id="KW-0812">Transmembrane</keyword>
<dbReference type="EC" id="2.7.13.3" evidence="3"/>
<evidence type="ECO:0000259" key="15">
    <source>
        <dbReference type="PROSITE" id="PS50109"/>
    </source>
</evidence>
<evidence type="ECO:0000256" key="1">
    <source>
        <dbReference type="ARBA" id="ARBA00000085"/>
    </source>
</evidence>
<keyword evidence="9" id="KW-0067">ATP-binding</keyword>
<keyword evidence="8" id="KW-0418">Kinase</keyword>
<dbReference type="AlphaFoldDB" id="A0AAJ4ZHH0"/>
<feature type="domain" description="Response regulatory" evidence="16">
    <location>
        <begin position="437"/>
        <end position="554"/>
    </location>
</feature>
<feature type="compositionally biased region" description="Gly residues" evidence="14">
    <location>
        <begin position="25"/>
        <end position="43"/>
    </location>
</feature>
<reference evidence="17 18" key="1">
    <citation type="submission" date="2018-06" db="EMBL/GenBank/DDBJ databases">
        <authorList>
            <consortium name="Pathogen Informatics"/>
            <person name="Doyle S."/>
        </authorList>
    </citation>
    <scope>NUCLEOTIDE SEQUENCE [LARGE SCALE GENOMIC DNA]</scope>
    <source>
        <strain evidence="17 18">NCTC13159</strain>
    </source>
</reference>
<protein>
    <recommendedName>
        <fullName evidence="3">histidine kinase</fullName>
        <ecNumber evidence="3">2.7.13.3</ecNumber>
    </recommendedName>
</protein>
<evidence type="ECO:0000313" key="17">
    <source>
        <dbReference type="EMBL" id="SUA93331.1"/>
    </source>
</evidence>
<dbReference type="InterPro" id="IPR003594">
    <property type="entry name" value="HATPase_dom"/>
</dbReference>
<evidence type="ECO:0000256" key="5">
    <source>
        <dbReference type="ARBA" id="ARBA00022519"/>
    </source>
</evidence>
<evidence type="ECO:0000256" key="11">
    <source>
        <dbReference type="ARBA" id="ARBA00023012"/>
    </source>
</evidence>
<evidence type="ECO:0000256" key="3">
    <source>
        <dbReference type="ARBA" id="ARBA00012438"/>
    </source>
</evidence>
<feature type="region of interest" description="Disordered" evidence="14">
    <location>
        <begin position="84"/>
        <end position="144"/>
    </location>
</feature>
<evidence type="ECO:0000256" key="14">
    <source>
        <dbReference type="SAM" id="MobiDB-lite"/>
    </source>
</evidence>